<keyword evidence="2" id="KW-1185">Reference proteome</keyword>
<accession>A0ABS5RWN7</accession>
<protein>
    <submittedName>
        <fullName evidence="1">Uncharacterized protein</fullName>
    </submittedName>
</protein>
<sequence>MLMFDPKRKTHGSAFNQALERLRILMADMEAVQAGLDPASLAGEPPLLNRWALTWRPAQCLTGHSTGHPLLPGGEREIITSDLQLLSRDGCWARTSSRWYRLGEPNDAQPMFVSRPQH</sequence>
<organism evidence="1 2">
    <name type="scientific">Tianweitania aestuarii</name>
    <dbReference type="NCBI Taxonomy" id="2814886"/>
    <lineage>
        <taxon>Bacteria</taxon>
        <taxon>Pseudomonadati</taxon>
        <taxon>Pseudomonadota</taxon>
        <taxon>Alphaproteobacteria</taxon>
        <taxon>Hyphomicrobiales</taxon>
        <taxon>Phyllobacteriaceae</taxon>
        <taxon>Tianweitania</taxon>
    </lineage>
</organism>
<reference evidence="1 2" key="1">
    <citation type="submission" date="2021-03" db="EMBL/GenBank/DDBJ databases">
        <title>Tianweitania aestuarii sp. nov., isolated from a tidal flat.</title>
        <authorList>
            <person name="Park S."/>
            <person name="Yoon J.-H."/>
        </authorList>
    </citation>
    <scope>NUCLEOTIDE SEQUENCE [LARGE SCALE GENOMIC DNA]</scope>
    <source>
        <strain evidence="1 2">BSSL-BM11</strain>
    </source>
</reference>
<evidence type="ECO:0000313" key="1">
    <source>
        <dbReference type="EMBL" id="MBS9721470.1"/>
    </source>
</evidence>
<comment type="caution">
    <text evidence="1">The sequence shown here is derived from an EMBL/GenBank/DDBJ whole genome shotgun (WGS) entry which is preliminary data.</text>
</comment>
<proteinExistence type="predicted"/>
<dbReference type="Proteomes" id="UP001297272">
    <property type="component" value="Unassembled WGS sequence"/>
</dbReference>
<dbReference type="Pfam" id="PF20339">
    <property type="entry name" value="DUF6634"/>
    <property type="match status" value="1"/>
</dbReference>
<dbReference type="RefSeq" id="WP_213985129.1">
    <property type="nucleotide sequence ID" value="NZ_JAFMNX010000003.1"/>
</dbReference>
<gene>
    <name evidence="1" type="ORF">JYU29_12320</name>
</gene>
<evidence type="ECO:0000313" key="2">
    <source>
        <dbReference type="Proteomes" id="UP001297272"/>
    </source>
</evidence>
<dbReference type="InterPro" id="IPR046574">
    <property type="entry name" value="DUF6634"/>
</dbReference>
<name>A0ABS5RWN7_9HYPH</name>
<dbReference type="EMBL" id="JAFMNX010000003">
    <property type="protein sequence ID" value="MBS9721470.1"/>
    <property type="molecule type" value="Genomic_DNA"/>
</dbReference>